<dbReference type="GO" id="GO:0005737">
    <property type="term" value="C:cytoplasm"/>
    <property type="evidence" value="ECO:0007669"/>
    <property type="project" value="TreeGrafter"/>
</dbReference>
<evidence type="ECO:0000313" key="4">
    <source>
        <dbReference type="EMBL" id="ORX88118.1"/>
    </source>
</evidence>
<dbReference type="Pfam" id="PF23598">
    <property type="entry name" value="LRR_14"/>
    <property type="match status" value="1"/>
</dbReference>
<dbReference type="Proteomes" id="UP000193944">
    <property type="component" value="Unassembled WGS sequence"/>
</dbReference>
<protein>
    <submittedName>
        <fullName evidence="4">L domain-like protein</fullName>
    </submittedName>
</protein>
<dbReference type="InterPro" id="IPR055414">
    <property type="entry name" value="LRR_R13L4/SHOC2-like"/>
</dbReference>
<keyword evidence="1" id="KW-0433">Leucine-rich repeat</keyword>
<dbReference type="AlphaFoldDB" id="A0A1Y1XQU6"/>
<keyword evidence="5" id="KW-1185">Reference proteome</keyword>
<evidence type="ECO:0000256" key="1">
    <source>
        <dbReference type="ARBA" id="ARBA00022614"/>
    </source>
</evidence>
<evidence type="ECO:0000259" key="3">
    <source>
        <dbReference type="Pfam" id="PF23598"/>
    </source>
</evidence>
<gene>
    <name evidence="4" type="ORF">BCR32DRAFT_288867</name>
</gene>
<comment type="caution">
    <text evidence="4">The sequence shown here is derived from an EMBL/GenBank/DDBJ whole genome shotgun (WGS) entry which is preliminary data.</text>
</comment>
<sequence length="344" mass="40510">MQESRKVCEAYSLGTSKEDVALLNDCNEFPNLKQLKRIIGKKSKEEQMYSFYETREERMYSVYDEYNDSYNYHMKRIMQGITRFQTLEELTINSWNLYKMFPESIGNLKNLRFLNILNSGVDRIPVSIGNLKKLERLAIITTGDFLKKIGISDEEFHHDWVSLSRNVIETLPDSIGNLKNLKELNLAFSWLRSLPVTIGNLENLEQLDLRGTYLESFPETIGNLKNLEQLDLRGTYLESFPESMKRLRNLKKLDLRNIRLDHIPDFIWEIPSLEDVMITEELLENFPEQKLQENIIALLNARNNNLRWSDNKLKSVSNVAKLRINDIPFYLIKKLNKKKVFILY</sequence>
<dbReference type="OrthoDB" id="1668230at2759"/>
<feature type="domain" description="Disease resistance R13L4/SHOC-2-like LRR" evidence="3">
    <location>
        <begin position="199"/>
        <end position="281"/>
    </location>
</feature>
<dbReference type="InterPro" id="IPR032675">
    <property type="entry name" value="LRR_dom_sf"/>
</dbReference>
<accession>A0A1Y1XQU6</accession>
<evidence type="ECO:0000313" key="5">
    <source>
        <dbReference type="Proteomes" id="UP000193944"/>
    </source>
</evidence>
<organism evidence="4 5">
    <name type="scientific">Anaeromyces robustus</name>
    <dbReference type="NCBI Taxonomy" id="1754192"/>
    <lineage>
        <taxon>Eukaryota</taxon>
        <taxon>Fungi</taxon>
        <taxon>Fungi incertae sedis</taxon>
        <taxon>Chytridiomycota</taxon>
        <taxon>Chytridiomycota incertae sedis</taxon>
        <taxon>Neocallimastigomycetes</taxon>
        <taxon>Neocallimastigales</taxon>
        <taxon>Neocallimastigaceae</taxon>
        <taxon>Anaeromyces</taxon>
    </lineage>
</organism>
<evidence type="ECO:0000256" key="2">
    <source>
        <dbReference type="ARBA" id="ARBA00022737"/>
    </source>
</evidence>
<keyword evidence="2" id="KW-0677">Repeat</keyword>
<dbReference type="SUPFAM" id="SSF52047">
    <property type="entry name" value="RNI-like"/>
    <property type="match status" value="1"/>
</dbReference>
<dbReference type="InterPro" id="IPR003591">
    <property type="entry name" value="Leu-rich_rpt_typical-subtyp"/>
</dbReference>
<dbReference type="EMBL" id="MCFG01000002">
    <property type="protein sequence ID" value="ORX88118.1"/>
    <property type="molecule type" value="Genomic_DNA"/>
</dbReference>
<dbReference type="PANTHER" id="PTHR48051">
    <property type="match status" value="1"/>
</dbReference>
<dbReference type="Gene3D" id="3.80.10.10">
    <property type="entry name" value="Ribonuclease Inhibitor"/>
    <property type="match status" value="2"/>
</dbReference>
<dbReference type="PANTHER" id="PTHR48051:SF45">
    <property type="entry name" value="LEUCINE-RICH REPEAT PROTEIN SHOC-2-LIKE"/>
    <property type="match status" value="1"/>
</dbReference>
<dbReference type="InterPro" id="IPR050216">
    <property type="entry name" value="LRR_domain-containing"/>
</dbReference>
<name>A0A1Y1XQU6_9FUNG</name>
<proteinExistence type="predicted"/>
<dbReference type="STRING" id="1754192.A0A1Y1XQU6"/>
<reference evidence="4 5" key="1">
    <citation type="submission" date="2016-08" db="EMBL/GenBank/DDBJ databases">
        <title>A Parts List for Fungal Cellulosomes Revealed by Comparative Genomics.</title>
        <authorList>
            <consortium name="DOE Joint Genome Institute"/>
            <person name="Haitjema C.H."/>
            <person name="Gilmore S.P."/>
            <person name="Henske J.K."/>
            <person name="Solomon K.V."/>
            <person name="De Groot R."/>
            <person name="Kuo A."/>
            <person name="Mondo S.J."/>
            <person name="Salamov A.A."/>
            <person name="Labutti K."/>
            <person name="Zhao Z."/>
            <person name="Chiniquy J."/>
            <person name="Barry K."/>
            <person name="Brewer H.M."/>
            <person name="Purvine S.O."/>
            <person name="Wright A.T."/>
            <person name="Boxma B."/>
            <person name="Van Alen T."/>
            <person name="Hackstein J.H."/>
            <person name="Baker S.E."/>
            <person name="Grigoriev I.V."/>
            <person name="O'Malley M.A."/>
        </authorList>
    </citation>
    <scope>NUCLEOTIDE SEQUENCE [LARGE SCALE GENOMIC DNA]</scope>
    <source>
        <strain evidence="4 5">S4</strain>
    </source>
</reference>
<reference evidence="4 5" key="2">
    <citation type="submission" date="2016-08" db="EMBL/GenBank/DDBJ databases">
        <title>Pervasive Adenine N6-methylation of Active Genes in Fungi.</title>
        <authorList>
            <consortium name="DOE Joint Genome Institute"/>
            <person name="Mondo S.J."/>
            <person name="Dannebaum R.O."/>
            <person name="Kuo R.C."/>
            <person name="Labutti K."/>
            <person name="Haridas S."/>
            <person name="Kuo A."/>
            <person name="Salamov A."/>
            <person name="Ahrendt S.R."/>
            <person name="Lipzen A."/>
            <person name="Sullivan W."/>
            <person name="Andreopoulos W.B."/>
            <person name="Clum A."/>
            <person name="Lindquist E."/>
            <person name="Daum C."/>
            <person name="Ramamoorthy G.K."/>
            <person name="Gryganskyi A."/>
            <person name="Culley D."/>
            <person name="Magnuson J.K."/>
            <person name="James T.Y."/>
            <person name="O'Malley M.A."/>
            <person name="Stajich J.E."/>
            <person name="Spatafora J.W."/>
            <person name="Visel A."/>
            <person name="Grigoriev I.V."/>
        </authorList>
    </citation>
    <scope>NUCLEOTIDE SEQUENCE [LARGE SCALE GENOMIC DNA]</scope>
    <source>
        <strain evidence="4 5">S4</strain>
    </source>
</reference>
<dbReference type="SMART" id="SM00369">
    <property type="entry name" value="LRR_TYP"/>
    <property type="match status" value="3"/>
</dbReference>